<keyword evidence="5 13" id="KW-0418">Kinase</keyword>
<evidence type="ECO:0000256" key="3">
    <source>
        <dbReference type="ARBA" id="ARBA00022679"/>
    </source>
</evidence>
<evidence type="ECO:0000256" key="2">
    <source>
        <dbReference type="ARBA" id="ARBA00022527"/>
    </source>
</evidence>
<keyword evidence="2 10" id="KW-0723">Serine/threonine-protein kinase</keyword>
<sequence>MSDFEKMMFGDDAGPSNKAPSFLDDSNPPFLSGPSTTTAPSFLDGLGGPSPTKATTQPAAVTLSSAERLSLTGETGVRWELERVKILGKGSFGCATWYKQNDRQSMANKRWRPMVVVKDINVQTMVDRVEEMKNIENEVKVMKLLDGHPSCTQLVDYIDQANTTKMMYLFLEFCSGGDLNHMIEQHKTANRMVHESVVASVLIQVTMGLNYMHNSKGIFHRDIKPENIFFLEDKVTCRIGDFGISAILDSIGGSAKMACGSPFYMAPELFKESKYNYAVDMWSLGVMLYELVALEKPFFSTNIGALNTQIVQGRCTPLRERPGVAEHYSKDLTDLIMSLLTVDPAVRPTARRLVRSGYFKANLKFVPQDVLQHAAYAEVFGADVVKQTLPQCAHKGCGGNLAMAAPPGAQVEEEYEDDFED</sequence>
<dbReference type="SUPFAM" id="SSF56112">
    <property type="entry name" value="Protein kinase-like (PK-like)"/>
    <property type="match status" value="1"/>
</dbReference>
<comment type="catalytic activity">
    <reaction evidence="8">
        <text>L-seryl-[protein] + ATP = O-phospho-L-seryl-[protein] + ADP + H(+)</text>
        <dbReference type="Rhea" id="RHEA:17989"/>
        <dbReference type="Rhea" id="RHEA-COMP:9863"/>
        <dbReference type="Rhea" id="RHEA-COMP:11604"/>
        <dbReference type="ChEBI" id="CHEBI:15378"/>
        <dbReference type="ChEBI" id="CHEBI:29999"/>
        <dbReference type="ChEBI" id="CHEBI:30616"/>
        <dbReference type="ChEBI" id="CHEBI:83421"/>
        <dbReference type="ChEBI" id="CHEBI:456216"/>
        <dbReference type="EC" id="2.7.11.1"/>
    </reaction>
</comment>
<keyword evidence="3" id="KW-0808">Transferase</keyword>
<evidence type="ECO:0000256" key="9">
    <source>
        <dbReference type="PROSITE-ProRule" id="PRU10141"/>
    </source>
</evidence>
<accession>A0A7G2C4E1</accession>
<name>A0A7G2C4E1_9TRYP</name>
<dbReference type="InterPro" id="IPR000719">
    <property type="entry name" value="Prot_kinase_dom"/>
</dbReference>
<proteinExistence type="inferred from homology"/>
<feature type="binding site" evidence="9">
    <location>
        <position position="118"/>
    </location>
    <ligand>
        <name>ATP</name>
        <dbReference type="ChEBI" id="CHEBI:30616"/>
    </ligand>
</feature>
<dbReference type="PANTHER" id="PTHR44899:SF3">
    <property type="entry name" value="SERINE_THREONINE-PROTEIN KINASE NEK1"/>
    <property type="match status" value="1"/>
</dbReference>
<dbReference type="InterPro" id="IPR051131">
    <property type="entry name" value="NEK_Ser/Thr_kinase_NIMA"/>
</dbReference>
<evidence type="ECO:0000313" key="13">
    <source>
        <dbReference type="EMBL" id="CAD2212762.1"/>
    </source>
</evidence>
<feature type="domain" description="Protein kinase" evidence="12">
    <location>
        <begin position="81"/>
        <end position="359"/>
    </location>
</feature>
<keyword evidence="4 9" id="KW-0547">Nucleotide-binding</keyword>
<evidence type="ECO:0000256" key="4">
    <source>
        <dbReference type="ARBA" id="ARBA00022741"/>
    </source>
</evidence>
<dbReference type="Gene3D" id="1.10.510.10">
    <property type="entry name" value="Transferase(Phosphotransferase) domain 1"/>
    <property type="match status" value="1"/>
</dbReference>
<dbReference type="SMART" id="SM00220">
    <property type="entry name" value="S_TKc"/>
    <property type="match status" value="1"/>
</dbReference>
<comment type="catalytic activity">
    <reaction evidence="7">
        <text>L-threonyl-[protein] + ATP = O-phospho-L-threonyl-[protein] + ADP + H(+)</text>
        <dbReference type="Rhea" id="RHEA:46608"/>
        <dbReference type="Rhea" id="RHEA-COMP:11060"/>
        <dbReference type="Rhea" id="RHEA-COMP:11605"/>
        <dbReference type="ChEBI" id="CHEBI:15378"/>
        <dbReference type="ChEBI" id="CHEBI:30013"/>
        <dbReference type="ChEBI" id="CHEBI:30616"/>
        <dbReference type="ChEBI" id="CHEBI:61977"/>
        <dbReference type="ChEBI" id="CHEBI:456216"/>
        <dbReference type="EC" id="2.7.11.1"/>
    </reaction>
</comment>
<evidence type="ECO:0000256" key="7">
    <source>
        <dbReference type="ARBA" id="ARBA00047899"/>
    </source>
</evidence>
<dbReference type="PANTHER" id="PTHR44899">
    <property type="entry name" value="CAMK FAMILY PROTEIN KINASE"/>
    <property type="match status" value="1"/>
</dbReference>
<evidence type="ECO:0000313" key="14">
    <source>
        <dbReference type="Proteomes" id="UP000515908"/>
    </source>
</evidence>
<dbReference type="InterPro" id="IPR008271">
    <property type="entry name" value="Ser/Thr_kinase_AS"/>
</dbReference>
<dbReference type="VEuPathDB" id="TriTrypDB:ADEAN_000017400"/>
<evidence type="ECO:0000256" key="8">
    <source>
        <dbReference type="ARBA" id="ARBA00048679"/>
    </source>
</evidence>
<dbReference type="PROSITE" id="PS50011">
    <property type="entry name" value="PROTEIN_KINASE_DOM"/>
    <property type="match status" value="1"/>
</dbReference>
<dbReference type="Pfam" id="PF00069">
    <property type="entry name" value="Pkinase"/>
    <property type="match status" value="1"/>
</dbReference>
<evidence type="ECO:0000259" key="12">
    <source>
        <dbReference type="PROSITE" id="PS50011"/>
    </source>
</evidence>
<protein>
    <recommendedName>
        <fullName evidence="1">non-specific serine/threonine protein kinase</fullName>
        <ecNumber evidence="1">2.7.11.1</ecNumber>
    </recommendedName>
</protein>
<dbReference type="PROSITE" id="PS00107">
    <property type="entry name" value="PROTEIN_KINASE_ATP"/>
    <property type="match status" value="1"/>
</dbReference>
<evidence type="ECO:0000256" key="5">
    <source>
        <dbReference type="ARBA" id="ARBA00022777"/>
    </source>
</evidence>
<keyword evidence="14" id="KW-1185">Reference proteome</keyword>
<dbReference type="GO" id="GO:0004674">
    <property type="term" value="F:protein serine/threonine kinase activity"/>
    <property type="evidence" value="ECO:0007669"/>
    <property type="project" value="UniProtKB-KW"/>
</dbReference>
<evidence type="ECO:0000256" key="6">
    <source>
        <dbReference type="ARBA" id="ARBA00022840"/>
    </source>
</evidence>
<feature type="region of interest" description="Disordered" evidence="11">
    <location>
        <begin position="1"/>
        <end position="58"/>
    </location>
</feature>
<dbReference type="InterPro" id="IPR017441">
    <property type="entry name" value="Protein_kinase_ATP_BS"/>
</dbReference>
<dbReference type="AlphaFoldDB" id="A0A7G2C4E1"/>
<dbReference type="EMBL" id="LR877145">
    <property type="protein sequence ID" value="CAD2212762.1"/>
    <property type="molecule type" value="Genomic_DNA"/>
</dbReference>
<comment type="similarity">
    <text evidence="10">Belongs to the protein kinase superfamily.</text>
</comment>
<dbReference type="PROSITE" id="PS00108">
    <property type="entry name" value="PROTEIN_KINASE_ST"/>
    <property type="match status" value="1"/>
</dbReference>
<dbReference type="EC" id="2.7.11.1" evidence="1"/>
<evidence type="ECO:0000256" key="1">
    <source>
        <dbReference type="ARBA" id="ARBA00012513"/>
    </source>
</evidence>
<reference evidence="13 14" key="1">
    <citation type="submission" date="2020-08" db="EMBL/GenBank/DDBJ databases">
        <authorList>
            <person name="Newling K."/>
            <person name="Davey J."/>
            <person name="Forrester S."/>
        </authorList>
    </citation>
    <scope>NUCLEOTIDE SEQUENCE [LARGE SCALE GENOMIC DNA]</scope>
    <source>
        <strain evidence="14">Crithidia deanei Carvalho (ATCC PRA-265)</strain>
    </source>
</reference>
<evidence type="ECO:0000256" key="11">
    <source>
        <dbReference type="SAM" id="MobiDB-lite"/>
    </source>
</evidence>
<dbReference type="Proteomes" id="UP000515908">
    <property type="component" value="Chromosome 01"/>
</dbReference>
<dbReference type="InterPro" id="IPR011009">
    <property type="entry name" value="Kinase-like_dom_sf"/>
</dbReference>
<keyword evidence="6 9" id="KW-0067">ATP-binding</keyword>
<gene>
    <name evidence="13" type="ORF">ADEAN_000017400</name>
</gene>
<evidence type="ECO:0000256" key="10">
    <source>
        <dbReference type="RuleBase" id="RU000304"/>
    </source>
</evidence>
<organism evidence="13 14">
    <name type="scientific">Angomonas deanei</name>
    <dbReference type="NCBI Taxonomy" id="59799"/>
    <lineage>
        <taxon>Eukaryota</taxon>
        <taxon>Discoba</taxon>
        <taxon>Euglenozoa</taxon>
        <taxon>Kinetoplastea</taxon>
        <taxon>Metakinetoplastina</taxon>
        <taxon>Trypanosomatida</taxon>
        <taxon>Trypanosomatidae</taxon>
        <taxon>Strigomonadinae</taxon>
        <taxon>Angomonas</taxon>
    </lineage>
</organism>
<dbReference type="GO" id="GO:0005524">
    <property type="term" value="F:ATP binding"/>
    <property type="evidence" value="ECO:0007669"/>
    <property type="project" value="UniProtKB-UniRule"/>
</dbReference>